<dbReference type="NCBIfam" id="NF011202">
    <property type="entry name" value="PRK14608.1"/>
    <property type="match status" value="1"/>
</dbReference>
<feature type="binding site" evidence="10">
    <location>
        <begin position="104"/>
        <end position="114"/>
    </location>
    <ligand>
        <name>ATP</name>
        <dbReference type="ChEBI" id="CHEBI:30616"/>
    </ligand>
</feature>
<comment type="similarity">
    <text evidence="1 10">Belongs to the GHMP kinase family. IspE subfamily.</text>
</comment>
<accession>A0ABS8CHQ5</accession>
<evidence type="ECO:0000256" key="7">
    <source>
        <dbReference type="ARBA" id="ARBA00022840"/>
    </source>
</evidence>
<dbReference type="Gene3D" id="3.30.230.10">
    <property type="match status" value="1"/>
</dbReference>
<dbReference type="Proteomes" id="UP001198571">
    <property type="component" value="Unassembled WGS sequence"/>
</dbReference>
<protein>
    <recommendedName>
        <fullName evidence="3 10">4-diphosphocytidyl-2-C-methyl-D-erythritol kinase</fullName>
        <shortName evidence="10">CMK</shortName>
        <ecNumber evidence="2 10">2.7.1.148</ecNumber>
    </recommendedName>
    <alternativeName>
        <fullName evidence="9 10">4-(cytidine-5'-diphospho)-2-C-methyl-D-erythritol kinase</fullName>
    </alternativeName>
</protein>
<evidence type="ECO:0000256" key="3">
    <source>
        <dbReference type="ARBA" id="ARBA00017473"/>
    </source>
</evidence>
<dbReference type="SUPFAM" id="SSF55060">
    <property type="entry name" value="GHMP Kinase, C-terminal domain"/>
    <property type="match status" value="1"/>
</dbReference>
<evidence type="ECO:0000256" key="10">
    <source>
        <dbReference type="HAMAP-Rule" id="MF_00061"/>
    </source>
</evidence>
<feature type="active site" evidence="10">
    <location>
        <position position="23"/>
    </location>
</feature>
<dbReference type="InterPro" id="IPR014721">
    <property type="entry name" value="Ribsml_uS5_D2-typ_fold_subgr"/>
</dbReference>
<dbReference type="EC" id="2.7.1.148" evidence="2 10"/>
<dbReference type="EMBL" id="JACDXX010000002">
    <property type="protein sequence ID" value="MCB5408921.1"/>
    <property type="molecule type" value="Genomic_DNA"/>
</dbReference>
<feature type="domain" description="GHMP kinase C-terminal" evidence="12">
    <location>
        <begin position="209"/>
        <end position="280"/>
    </location>
</feature>
<dbReference type="InterPro" id="IPR020568">
    <property type="entry name" value="Ribosomal_Su5_D2-typ_SF"/>
</dbReference>
<evidence type="ECO:0000259" key="11">
    <source>
        <dbReference type="Pfam" id="PF00288"/>
    </source>
</evidence>
<dbReference type="PIRSF" id="PIRSF010376">
    <property type="entry name" value="IspE"/>
    <property type="match status" value="1"/>
</dbReference>
<dbReference type="InterPro" id="IPR013750">
    <property type="entry name" value="GHMP_kinase_C_dom"/>
</dbReference>
<name>A0ABS8CHQ5_9RHOB</name>
<evidence type="ECO:0000313" key="14">
    <source>
        <dbReference type="Proteomes" id="UP001198571"/>
    </source>
</evidence>
<organism evidence="13 14">
    <name type="scientific">Pseudogemmobacter faecipullorum</name>
    <dbReference type="NCBI Taxonomy" id="2755041"/>
    <lineage>
        <taxon>Bacteria</taxon>
        <taxon>Pseudomonadati</taxon>
        <taxon>Pseudomonadota</taxon>
        <taxon>Alphaproteobacteria</taxon>
        <taxon>Rhodobacterales</taxon>
        <taxon>Paracoccaceae</taxon>
        <taxon>Pseudogemmobacter</taxon>
    </lineage>
</organism>
<feature type="active site" evidence="10">
    <location>
        <position position="145"/>
    </location>
</feature>
<dbReference type="Gene3D" id="3.30.70.890">
    <property type="entry name" value="GHMP kinase, C-terminal domain"/>
    <property type="match status" value="1"/>
</dbReference>
<evidence type="ECO:0000256" key="5">
    <source>
        <dbReference type="ARBA" id="ARBA00022741"/>
    </source>
</evidence>
<keyword evidence="5 10" id="KW-0547">Nucleotide-binding</keyword>
<keyword evidence="8 10" id="KW-0414">Isoprene biosynthesis</keyword>
<dbReference type="Pfam" id="PF00288">
    <property type="entry name" value="GHMP_kinases_N"/>
    <property type="match status" value="1"/>
</dbReference>
<evidence type="ECO:0000256" key="1">
    <source>
        <dbReference type="ARBA" id="ARBA00009684"/>
    </source>
</evidence>
<dbReference type="NCBIfam" id="TIGR00154">
    <property type="entry name" value="ispE"/>
    <property type="match status" value="1"/>
</dbReference>
<comment type="pathway">
    <text evidence="10">Isoprenoid biosynthesis; isopentenyl diphosphate biosynthesis via DXP pathway; isopentenyl diphosphate from 1-deoxy-D-xylulose 5-phosphate: step 3/6.</text>
</comment>
<gene>
    <name evidence="10" type="primary">ispE</name>
    <name evidence="13" type="ORF">H0485_02705</name>
</gene>
<evidence type="ECO:0000259" key="12">
    <source>
        <dbReference type="Pfam" id="PF08544"/>
    </source>
</evidence>
<evidence type="ECO:0000256" key="9">
    <source>
        <dbReference type="ARBA" id="ARBA00032554"/>
    </source>
</evidence>
<feature type="domain" description="GHMP kinase N-terminal" evidence="11">
    <location>
        <begin position="80"/>
        <end position="150"/>
    </location>
</feature>
<dbReference type="SUPFAM" id="SSF54211">
    <property type="entry name" value="Ribosomal protein S5 domain 2-like"/>
    <property type="match status" value="1"/>
</dbReference>
<dbReference type="GO" id="GO:0050515">
    <property type="term" value="F:4-(cytidine 5'-diphospho)-2-C-methyl-D-erythritol kinase activity"/>
    <property type="evidence" value="ECO:0007669"/>
    <property type="project" value="UniProtKB-EC"/>
</dbReference>
<proteinExistence type="inferred from homology"/>
<comment type="caution">
    <text evidence="13">The sequence shown here is derived from an EMBL/GenBank/DDBJ whole genome shotgun (WGS) entry which is preliminary data.</text>
</comment>
<keyword evidence="7 10" id="KW-0067">ATP-binding</keyword>
<comment type="function">
    <text evidence="10">Catalyzes the phosphorylation of the position 2 hydroxy group of 4-diphosphocytidyl-2C-methyl-D-erythritol.</text>
</comment>
<dbReference type="InterPro" id="IPR036554">
    <property type="entry name" value="GHMP_kinase_C_sf"/>
</dbReference>
<dbReference type="Pfam" id="PF08544">
    <property type="entry name" value="GHMP_kinases_C"/>
    <property type="match status" value="1"/>
</dbReference>
<keyword evidence="4 10" id="KW-0808">Transferase</keyword>
<evidence type="ECO:0000313" key="13">
    <source>
        <dbReference type="EMBL" id="MCB5408921.1"/>
    </source>
</evidence>
<evidence type="ECO:0000256" key="2">
    <source>
        <dbReference type="ARBA" id="ARBA00012052"/>
    </source>
</evidence>
<keyword evidence="14" id="KW-1185">Reference proteome</keyword>
<dbReference type="InterPro" id="IPR004424">
    <property type="entry name" value="IspE"/>
</dbReference>
<dbReference type="PANTHER" id="PTHR43527">
    <property type="entry name" value="4-DIPHOSPHOCYTIDYL-2-C-METHYL-D-ERYTHRITOL KINASE, CHLOROPLASTIC"/>
    <property type="match status" value="1"/>
</dbReference>
<sequence length="293" mass="30566">MPLRSVSEPVLQDLTLSEFAPAKVNLSLHITGQRQDGYHLLDSLVCFAGIGDRLTARRAEAFSLEISGPFGRGLTAGPDNLILRAARIIAPDLPLAFTLEKNLPLASGIGGGSSDAAAAVRLAWALRGSGEQAGEVAALAALGADIPACLQPRAARMRGIGEQLEPLSPLPPGWILLVNPRVEVATPGVFRALRRKQNPALPEVLPLWADMAELAGWLSRQRNDLEAPARQLAPVIAEVIAALEDLPGQLLARMSGSGASCFALFAEAAAADAAAAALQAARPGWWVAAAPLS</sequence>
<evidence type="ECO:0000256" key="6">
    <source>
        <dbReference type="ARBA" id="ARBA00022777"/>
    </source>
</evidence>
<evidence type="ECO:0000256" key="4">
    <source>
        <dbReference type="ARBA" id="ARBA00022679"/>
    </source>
</evidence>
<comment type="catalytic activity">
    <reaction evidence="10">
        <text>4-CDP-2-C-methyl-D-erythritol + ATP = 4-CDP-2-C-methyl-D-erythritol 2-phosphate + ADP + H(+)</text>
        <dbReference type="Rhea" id="RHEA:18437"/>
        <dbReference type="ChEBI" id="CHEBI:15378"/>
        <dbReference type="ChEBI" id="CHEBI:30616"/>
        <dbReference type="ChEBI" id="CHEBI:57823"/>
        <dbReference type="ChEBI" id="CHEBI:57919"/>
        <dbReference type="ChEBI" id="CHEBI:456216"/>
        <dbReference type="EC" id="2.7.1.148"/>
    </reaction>
</comment>
<keyword evidence="6 10" id="KW-0418">Kinase</keyword>
<dbReference type="HAMAP" id="MF_00061">
    <property type="entry name" value="IspE"/>
    <property type="match status" value="1"/>
</dbReference>
<reference evidence="13 14" key="1">
    <citation type="submission" date="2020-07" db="EMBL/GenBank/DDBJ databases">
        <title>Pseudogemmobacter sp. nov., isolated from poultry manure in Taiwan.</title>
        <authorList>
            <person name="Lin S.-Y."/>
            <person name="Tang Y.-S."/>
            <person name="Young C.-C."/>
        </authorList>
    </citation>
    <scope>NUCLEOTIDE SEQUENCE [LARGE SCALE GENOMIC DNA]</scope>
    <source>
        <strain evidence="13 14">CC-YST710</strain>
    </source>
</reference>
<dbReference type="PANTHER" id="PTHR43527:SF2">
    <property type="entry name" value="4-DIPHOSPHOCYTIDYL-2-C-METHYL-D-ERYTHRITOL KINASE, CHLOROPLASTIC"/>
    <property type="match status" value="1"/>
</dbReference>
<evidence type="ECO:0000256" key="8">
    <source>
        <dbReference type="ARBA" id="ARBA00023229"/>
    </source>
</evidence>
<dbReference type="InterPro" id="IPR006204">
    <property type="entry name" value="GHMP_kinase_N_dom"/>
</dbReference>